<feature type="compositionally biased region" description="Polar residues" evidence="1">
    <location>
        <begin position="477"/>
        <end position="486"/>
    </location>
</feature>
<dbReference type="OrthoDB" id="195446at2759"/>
<dbReference type="Proteomes" id="UP000007115">
    <property type="component" value="Unassembled WGS sequence"/>
</dbReference>
<dbReference type="HOGENOM" id="CLU_302283_0_0_1"/>
<dbReference type="PANTHER" id="PTHR35391:SF5">
    <property type="entry name" value="DUF6590 DOMAIN-CONTAINING PROTEIN"/>
    <property type="match status" value="1"/>
</dbReference>
<dbReference type="VEuPathDB" id="FungiDB:TRIVIDRAFT_202514"/>
<accession>G9MXK2</accession>
<gene>
    <name evidence="2" type="ORF">TRIVIDRAFT_202514</name>
</gene>
<evidence type="ECO:0000313" key="3">
    <source>
        <dbReference type="Proteomes" id="UP000007115"/>
    </source>
</evidence>
<feature type="compositionally biased region" description="Basic residues" evidence="1">
    <location>
        <begin position="487"/>
        <end position="499"/>
    </location>
</feature>
<reference evidence="2 3" key="1">
    <citation type="journal article" date="2011" name="Genome Biol.">
        <title>Comparative genome sequence analysis underscores mycoparasitism as the ancestral life style of Trichoderma.</title>
        <authorList>
            <person name="Kubicek C.P."/>
            <person name="Herrera-Estrella A."/>
            <person name="Seidl-Seiboth V."/>
            <person name="Martinez D.A."/>
            <person name="Druzhinina I.S."/>
            <person name="Thon M."/>
            <person name="Zeilinger S."/>
            <person name="Casas-Flores S."/>
            <person name="Horwitz B.A."/>
            <person name="Mukherjee P.K."/>
            <person name="Mukherjee M."/>
            <person name="Kredics L."/>
            <person name="Alcaraz L.D."/>
            <person name="Aerts A."/>
            <person name="Antal Z."/>
            <person name="Atanasova L."/>
            <person name="Cervantes-Badillo M.G."/>
            <person name="Challacombe J."/>
            <person name="Chertkov O."/>
            <person name="McCluskey K."/>
            <person name="Coulpier F."/>
            <person name="Deshpande N."/>
            <person name="von Doehren H."/>
            <person name="Ebbole D.J."/>
            <person name="Esquivel-Naranjo E.U."/>
            <person name="Fekete E."/>
            <person name="Flipphi M."/>
            <person name="Glaser F."/>
            <person name="Gomez-Rodriguez E.Y."/>
            <person name="Gruber S."/>
            <person name="Han C."/>
            <person name="Henrissat B."/>
            <person name="Hermosa R."/>
            <person name="Hernandez-Onate M."/>
            <person name="Karaffa L."/>
            <person name="Kosti I."/>
            <person name="Le Crom S."/>
            <person name="Lindquist E."/>
            <person name="Lucas S."/>
            <person name="Luebeck M."/>
            <person name="Luebeck P.S."/>
            <person name="Margeot A."/>
            <person name="Metz B."/>
            <person name="Misra M."/>
            <person name="Nevalainen H."/>
            <person name="Omann M."/>
            <person name="Packer N."/>
            <person name="Perrone G."/>
            <person name="Uresti-Rivera E.E."/>
            <person name="Salamov A."/>
            <person name="Schmoll M."/>
            <person name="Seiboth B."/>
            <person name="Shapiro H."/>
            <person name="Sukno S."/>
            <person name="Tamayo-Ramos J.A."/>
            <person name="Tisch D."/>
            <person name="Wiest A."/>
            <person name="Wilkinson H.H."/>
            <person name="Zhang M."/>
            <person name="Coutinho P.M."/>
            <person name="Kenerley C.M."/>
            <person name="Monte E."/>
            <person name="Baker S.E."/>
            <person name="Grigoriev I.V."/>
        </authorList>
    </citation>
    <scope>NUCLEOTIDE SEQUENCE [LARGE SCALE GENOMIC DNA]</scope>
    <source>
        <strain evidence="3">Gv29-8 / FGSC 10586</strain>
    </source>
</reference>
<evidence type="ECO:0008006" key="4">
    <source>
        <dbReference type="Google" id="ProtNLM"/>
    </source>
</evidence>
<dbReference type="OMA" id="RMEAYSA"/>
<dbReference type="RefSeq" id="XP_013955093.1">
    <property type="nucleotide sequence ID" value="XM_014099618.1"/>
</dbReference>
<dbReference type="GeneID" id="25790205"/>
<dbReference type="InParanoid" id="G9MXK2"/>
<comment type="caution">
    <text evidence="2">The sequence shown here is derived from an EMBL/GenBank/DDBJ whole genome shotgun (WGS) entry which is preliminary data.</text>
</comment>
<feature type="region of interest" description="Disordered" evidence="1">
    <location>
        <begin position="290"/>
        <end position="326"/>
    </location>
</feature>
<evidence type="ECO:0000256" key="1">
    <source>
        <dbReference type="SAM" id="MobiDB-lite"/>
    </source>
</evidence>
<protein>
    <recommendedName>
        <fullName evidence="4">Peptidase S8/S53 domain-containing protein</fullName>
    </recommendedName>
</protein>
<dbReference type="STRING" id="413071.G9MXK2"/>
<dbReference type="InterPro" id="IPR036852">
    <property type="entry name" value="Peptidase_S8/S53_dom_sf"/>
</dbReference>
<dbReference type="Gene3D" id="3.40.50.200">
    <property type="entry name" value="Peptidase S8/S53 domain"/>
    <property type="match status" value="1"/>
</dbReference>
<dbReference type="GO" id="GO:0006508">
    <property type="term" value="P:proteolysis"/>
    <property type="evidence" value="ECO:0007669"/>
    <property type="project" value="InterPro"/>
</dbReference>
<dbReference type="AlphaFoldDB" id="G9MXK2"/>
<proteinExistence type="predicted"/>
<dbReference type="PANTHER" id="PTHR35391">
    <property type="entry name" value="C2H2-TYPE DOMAIN-CONTAINING PROTEIN-RELATED"/>
    <property type="match status" value="1"/>
</dbReference>
<feature type="region of interest" description="Disordered" evidence="1">
    <location>
        <begin position="588"/>
        <end position="628"/>
    </location>
</feature>
<sequence length="1011" mass="112547">MERLEAWPDIYSAALDCDLLFKRWLIQVAEPRTISRLGDSADAIGEFARDYHARFEAWSLSLGVFVEQGISLDRRLSKSKDYRDLIRSLLGLLFSCLQEILLILEARDDGSGNAVPMRVTRSSVRKSAIEIENRVANLRKHQKFVEYAIPELYKLGAKIREASAVSLIPRMEAYSAKRSDSYLEDIAFSKVKTLYPKAPLSLQRLLGRSIVARYFSIQSRGKDQRRLSTHRILTLDEEDKPRAHNDPELLNLISGKDCIDDALTVARDDSATKIDAVLSKSESSASIFQADEFQSEPEERRQHPALSSVSGTPSVPLDHISYPEPPKPLGDGKSSWATCCWCSETYPYHKFEDKNWWRHHVDHDLRPYVCLVDTCSKSGDTFDGFSSWTAHMERHHSPNWISIINTKVMWECDVDTHSEFFDDEASLRNHMMERHLGSWSERQLLSILRKSAIRIAGSNYDCPLCGFNASQAPPVADQSTDLQHSSQTKRKREAKRSIRTKLNTYSRSKRTKTHLQNEGRTNEQISDCESISSDESDLELVNSPDAELISPQIKDQQREQLLQHIAHHLKALSFVSLHLNAFCEPPKNGNQGSATGGEQEDLSKVKGPSGVDPELDVDASSPKFTDSPTSAAWAGAAFDDDIKLPQEAPATSNDNKSVNRWVGLSSLDTSVSNPVDTEDGDNAKSALITPLEYIPDQNPTIIQSNSWFQSVELFVQKSISPNKLKDEEIRILLIDHSDDISQSVSKMQQPEESPARPDIIGDLSNNTHRSLMAQMIHRICPHVKLFTANSGAIDQIATMDGAERAAKAIEWAVKKGVQIILMTENLIDSRGNTKESRNLDRQLQQAAAANILLYCAAAESDSHNGGTEPYTHQFDICPISVVGSATEASRVPQSVNPRSVHYLFPGAVAAGVDDPKDNSVATAVAAGFAGLILWCFAYQHPRTAKNDCKGPNADEMHKIFKALQKNGSKWVDVTTLLKTDGSATIQDIVDYYSRARGNRSGRGRRGISPVA</sequence>
<organism evidence="2 3">
    <name type="scientific">Hypocrea virens (strain Gv29-8 / FGSC 10586)</name>
    <name type="common">Gliocladium virens</name>
    <name type="synonym">Trichoderma virens</name>
    <dbReference type="NCBI Taxonomy" id="413071"/>
    <lineage>
        <taxon>Eukaryota</taxon>
        <taxon>Fungi</taxon>
        <taxon>Dikarya</taxon>
        <taxon>Ascomycota</taxon>
        <taxon>Pezizomycotina</taxon>
        <taxon>Sordariomycetes</taxon>
        <taxon>Hypocreomycetidae</taxon>
        <taxon>Hypocreales</taxon>
        <taxon>Hypocreaceae</taxon>
        <taxon>Trichoderma</taxon>
    </lineage>
</organism>
<name>G9MXK2_HYPVG</name>
<evidence type="ECO:0000313" key="2">
    <source>
        <dbReference type="EMBL" id="EHK20900.1"/>
    </source>
</evidence>
<feature type="region of interest" description="Disordered" evidence="1">
    <location>
        <begin position="475"/>
        <end position="537"/>
    </location>
</feature>
<dbReference type="GO" id="GO:0004252">
    <property type="term" value="F:serine-type endopeptidase activity"/>
    <property type="evidence" value="ECO:0007669"/>
    <property type="project" value="InterPro"/>
</dbReference>
<keyword evidence="3" id="KW-1185">Reference proteome</keyword>
<dbReference type="SUPFAM" id="SSF52743">
    <property type="entry name" value="Subtilisin-like"/>
    <property type="match status" value="1"/>
</dbReference>
<dbReference type="EMBL" id="ABDF02000077">
    <property type="protein sequence ID" value="EHK20900.1"/>
    <property type="molecule type" value="Genomic_DNA"/>
</dbReference>